<organism evidence="1 2">
    <name type="scientific">Deinococcus aluminii</name>
    <dbReference type="NCBI Taxonomy" id="1656885"/>
    <lineage>
        <taxon>Bacteria</taxon>
        <taxon>Thermotogati</taxon>
        <taxon>Deinococcota</taxon>
        <taxon>Deinococci</taxon>
        <taxon>Deinococcales</taxon>
        <taxon>Deinococcaceae</taxon>
        <taxon>Deinococcus</taxon>
    </lineage>
</organism>
<name>A0ABP9XDQ1_9DEIO</name>
<sequence length="164" mass="18170">MLSDEEMRRIEEEELAAARAGQEQEERARHQLALHAYREEVRAVLHPQKAPWWRPALWLLPLLAVLAGVLLLRPAPAGRDDTSGGIATSALLDRCREEVGARLGQPGLRFPDPREAAGQISANADGKRWDGWVATPGNSRTDFSCSFTVADQSVQVELIQEEKP</sequence>
<evidence type="ECO:0000313" key="1">
    <source>
        <dbReference type="EMBL" id="GAA5533499.1"/>
    </source>
</evidence>
<dbReference type="EMBL" id="BAABRV010000004">
    <property type="protein sequence ID" value="GAA5533499.1"/>
    <property type="molecule type" value="Genomic_DNA"/>
</dbReference>
<dbReference type="Proteomes" id="UP001404956">
    <property type="component" value="Unassembled WGS sequence"/>
</dbReference>
<evidence type="ECO:0000313" key="2">
    <source>
        <dbReference type="Proteomes" id="UP001404956"/>
    </source>
</evidence>
<proteinExistence type="predicted"/>
<reference evidence="1 2" key="1">
    <citation type="submission" date="2024-02" db="EMBL/GenBank/DDBJ databases">
        <title>Deinococcus aluminii NBRC 112889.</title>
        <authorList>
            <person name="Ichikawa N."/>
            <person name="Katano-Makiyama Y."/>
            <person name="Hidaka K."/>
        </authorList>
    </citation>
    <scope>NUCLEOTIDE SEQUENCE [LARGE SCALE GENOMIC DNA]</scope>
    <source>
        <strain evidence="1 2">NBRC 112889</strain>
    </source>
</reference>
<protein>
    <submittedName>
        <fullName evidence="1">Uncharacterized protein</fullName>
    </submittedName>
</protein>
<keyword evidence="2" id="KW-1185">Reference proteome</keyword>
<comment type="caution">
    <text evidence="1">The sequence shown here is derived from an EMBL/GenBank/DDBJ whole genome shotgun (WGS) entry which is preliminary data.</text>
</comment>
<dbReference type="RefSeq" id="WP_345453870.1">
    <property type="nucleotide sequence ID" value="NZ_BAABRV010000004.1"/>
</dbReference>
<accession>A0ABP9XDQ1</accession>
<gene>
    <name evidence="1" type="ORF">Dalu01_01903</name>
</gene>